<proteinExistence type="predicted"/>
<name>A0ABR3ELS3_9AGAR</name>
<organism evidence="1 2">
    <name type="scientific">Marasmius crinis-equi</name>
    <dbReference type="NCBI Taxonomy" id="585013"/>
    <lineage>
        <taxon>Eukaryota</taxon>
        <taxon>Fungi</taxon>
        <taxon>Dikarya</taxon>
        <taxon>Basidiomycota</taxon>
        <taxon>Agaricomycotina</taxon>
        <taxon>Agaricomycetes</taxon>
        <taxon>Agaricomycetidae</taxon>
        <taxon>Agaricales</taxon>
        <taxon>Marasmiineae</taxon>
        <taxon>Marasmiaceae</taxon>
        <taxon>Marasmius</taxon>
    </lineage>
</organism>
<evidence type="ECO:0000313" key="2">
    <source>
        <dbReference type="Proteomes" id="UP001465976"/>
    </source>
</evidence>
<sequence>MLGFRKLPTSTKPTVVRLLPTTLCEQCGYTFDPDYTLSPVPSELCRSDRVPTCTEINEILKFIDEEKVLVQQYDRWIAKFRLITKKFTSQKALVKDAIARRRSATSALRRFPVELLGYIFDLACASPPNTKSGDPGRSLSVNNRTIDSPTLNLSQVCSRWRALVIGSPRLWASIAVNMGMQFDHDPGSVVKLYLERSKGCTLDLRLYGRLSSSGISPEGLETHLGPSRLAILRALLNEAHRCRYFSISNVSTFLALVPETREPHFPFLERFVREETGNPFHYLPADHWFVRGIRESAPALYHCATPFTSSVIPCFPWERLSSLDLVVFMDPDLPDNLHQHLSTLSRLQSLTLHFAEWQEERQVGIAVVLPNLQFLSASSVDSHHLVDLFDALSAPSLKRLEVLNAGPHTGIPLDPALVGMLRRSSCTILDLSLTMNAFEMQGSLLLSIAEACPELSALGIDIRRLDEPSNLSKVFSDLTVAAPQSIDPPPSTLFPKLRKISLVTVVPDLSASRTMIDKFLRVAESR</sequence>
<accession>A0ABR3ELS3</accession>
<evidence type="ECO:0000313" key="1">
    <source>
        <dbReference type="EMBL" id="KAL0563785.1"/>
    </source>
</evidence>
<reference evidence="1 2" key="1">
    <citation type="submission" date="2024-02" db="EMBL/GenBank/DDBJ databases">
        <title>A draft genome for the cacao thread blight pathogen Marasmius crinis-equi.</title>
        <authorList>
            <person name="Cohen S.P."/>
            <person name="Baruah I.K."/>
            <person name="Amoako-Attah I."/>
            <person name="Bukari Y."/>
            <person name="Meinhardt L.W."/>
            <person name="Bailey B.A."/>
        </authorList>
    </citation>
    <scope>NUCLEOTIDE SEQUENCE [LARGE SCALE GENOMIC DNA]</scope>
    <source>
        <strain evidence="1 2">GH-76</strain>
    </source>
</reference>
<dbReference type="EMBL" id="JBAHYK010003206">
    <property type="protein sequence ID" value="KAL0563785.1"/>
    <property type="molecule type" value="Genomic_DNA"/>
</dbReference>
<keyword evidence="2" id="KW-1185">Reference proteome</keyword>
<dbReference type="Gene3D" id="3.80.10.10">
    <property type="entry name" value="Ribonuclease Inhibitor"/>
    <property type="match status" value="1"/>
</dbReference>
<feature type="non-terminal residue" evidence="1">
    <location>
        <position position="526"/>
    </location>
</feature>
<dbReference type="SUPFAM" id="SSF52047">
    <property type="entry name" value="RNI-like"/>
    <property type="match status" value="1"/>
</dbReference>
<dbReference type="InterPro" id="IPR032675">
    <property type="entry name" value="LRR_dom_sf"/>
</dbReference>
<dbReference type="Proteomes" id="UP001465976">
    <property type="component" value="Unassembled WGS sequence"/>
</dbReference>
<evidence type="ECO:0008006" key="3">
    <source>
        <dbReference type="Google" id="ProtNLM"/>
    </source>
</evidence>
<comment type="caution">
    <text evidence="1">The sequence shown here is derived from an EMBL/GenBank/DDBJ whole genome shotgun (WGS) entry which is preliminary data.</text>
</comment>
<gene>
    <name evidence="1" type="ORF">V5O48_018276</name>
</gene>
<protein>
    <recommendedName>
        <fullName evidence="3">F-box domain-containing protein</fullName>
    </recommendedName>
</protein>